<dbReference type="PANTHER" id="PTHR30027">
    <property type="entry name" value="RIBOSOMAL RNA SMALL SUBUNIT METHYLTRANSFERASE E"/>
    <property type="match status" value="1"/>
</dbReference>
<dbReference type="InterPro" id="IPR029028">
    <property type="entry name" value="Alpha/beta_knot_MTases"/>
</dbReference>
<dbReference type="InterPro" id="IPR029026">
    <property type="entry name" value="tRNA_m1G_MTases_N"/>
</dbReference>
<dbReference type="CDD" id="cd18084">
    <property type="entry name" value="RsmE-like"/>
    <property type="match status" value="1"/>
</dbReference>
<dbReference type="InterPro" id="IPR015947">
    <property type="entry name" value="PUA-like_sf"/>
</dbReference>
<keyword evidence="6 12" id="KW-0698">rRNA processing</keyword>
<accession>A0A931D9G0</accession>
<keyword evidence="9 12" id="KW-0949">S-adenosyl-L-methionine</keyword>
<protein>
    <recommendedName>
        <fullName evidence="4 12">Ribosomal RNA small subunit methyltransferase E</fullName>
        <ecNumber evidence="3 12">2.1.1.193</ecNumber>
    </recommendedName>
</protein>
<dbReference type="NCBIfam" id="NF008693">
    <property type="entry name" value="PRK11713.2-3"/>
    <property type="match status" value="1"/>
</dbReference>
<dbReference type="Gene3D" id="2.40.240.20">
    <property type="entry name" value="Hypothetical PUA domain-like, domain 1"/>
    <property type="match status" value="1"/>
</dbReference>
<evidence type="ECO:0000259" key="13">
    <source>
        <dbReference type="Pfam" id="PF04452"/>
    </source>
</evidence>
<comment type="subcellular location">
    <subcellularLocation>
        <location evidence="1 12">Cytoplasm</location>
    </subcellularLocation>
</comment>
<dbReference type="GO" id="GO:0005737">
    <property type="term" value="C:cytoplasm"/>
    <property type="evidence" value="ECO:0007669"/>
    <property type="project" value="UniProtKB-SubCell"/>
</dbReference>
<dbReference type="NCBIfam" id="TIGR00046">
    <property type="entry name" value="RsmE family RNA methyltransferase"/>
    <property type="match status" value="1"/>
</dbReference>
<reference evidence="15" key="1">
    <citation type="submission" date="2020-11" db="EMBL/GenBank/DDBJ databases">
        <title>Sequencing the genomes of 1000 actinobacteria strains.</title>
        <authorList>
            <person name="Klenk H.-P."/>
        </authorList>
    </citation>
    <scope>NUCLEOTIDE SEQUENCE</scope>
    <source>
        <strain evidence="15">DSM 26152</strain>
    </source>
</reference>
<feature type="domain" description="Ribosomal RNA small subunit methyltransferase E methyltransferase" evidence="13">
    <location>
        <begin position="80"/>
        <end position="243"/>
    </location>
</feature>
<evidence type="ECO:0000256" key="12">
    <source>
        <dbReference type="PIRNR" id="PIRNR015601"/>
    </source>
</evidence>
<evidence type="ECO:0000313" key="16">
    <source>
        <dbReference type="Proteomes" id="UP000625033"/>
    </source>
</evidence>
<evidence type="ECO:0000256" key="7">
    <source>
        <dbReference type="ARBA" id="ARBA00022603"/>
    </source>
</evidence>
<dbReference type="EMBL" id="JADOTZ010000001">
    <property type="protein sequence ID" value="MBG6083356.1"/>
    <property type="molecule type" value="Genomic_DNA"/>
</dbReference>
<evidence type="ECO:0000256" key="9">
    <source>
        <dbReference type="ARBA" id="ARBA00022691"/>
    </source>
</evidence>
<evidence type="ECO:0000256" key="11">
    <source>
        <dbReference type="ARBA" id="ARBA00047944"/>
    </source>
</evidence>
<keyword evidence="16" id="KW-1185">Reference proteome</keyword>
<dbReference type="GO" id="GO:0070475">
    <property type="term" value="P:rRNA base methylation"/>
    <property type="evidence" value="ECO:0007669"/>
    <property type="project" value="TreeGrafter"/>
</dbReference>
<dbReference type="SUPFAM" id="SSF75217">
    <property type="entry name" value="alpha/beta knot"/>
    <property type="match status" value="1"/>
</dbReference>
<dbReference type="PIRSF" id="PIRSF015601">
    <property type="entry name" value="MTase_slr0722"/>
    <property type="match status" value="1"/>
</dbReference>
<name>A0A931D9G0_9MICC</name>
<comment type="function">
    <text evidence="10 12">Specifically methylates the N3 position of the uracil ring of uridine 1498 (m3U1498) in 16S rRNA. Acts on the fully assembled 30S ribosomal subunit.</text>
</comment>
<evidence type="ECO:0000256" key="6">
    <source>
        <dbReference type="ARBA" id="ARBA00022552"/>
    </source>
</evidence>
<proteinExistence type="inferred from homology"/>
<evidence type="ECO:0000256" key="10">
    <source>
        <dbReference type="ARBA" id="ARBA00025699"/>
    </source>
</evidence>
<dbReference type="RefSeq" id="WP_196834805.1">
    <property type="nucleotide sequence ID" value="NZ_JADOTZ010000001.1"/>
</dbReference>
<evidence type="ECO:0000256" key="1">
    <source>
        <dbReference type="ARBA" id="ARBA00004496"/>
    </source>
</evidence>
<comment type="catalytic activity">
    <reaction evidence="11 12">
        <text>uridine(1498) in 16S rRNA + S-adenosyl-L-methionine = N(3)-methyluridine(1498) in 16S rRNA + S-adenosyl-L-homocysteine + H(+)</text>
        <dbReference type="Rhea" id="RHEA:42920"/>
        <dbReference type="Rhea" id="RHEA-COMP:10283"/>
        <dbReference type="Rhea" id="RHEA-COMP:10284"/>
        <dbReference type="ChEBI" id="CHEBI:15378"/>
        <dbReference type="ChEBI" id="CHEBI:57856"/>
        <dbReference type="ChEBI" id="CHEBI:59789"/>
        <dbReference type="ChEBI" id="CHEBI:65315"/>
        <dbReference type="ChEBI" id="CHEBI:74502"/>
        <dbReference type="EC" id="2.1.1.193"/>
    </reaction>
</comment>
<evidence type="ECO:0000256" key="4">
    <source>
        <dbReference type="ARBA" id="ARBA00013673"/>
    </source>
</evidence>
<dbReference type="InterPro" id="IPR046886">
    <property type="entry name" value="RsmE_MTase_dom"/>
</dbReference>
<sequence>MSNQAFVIEPAVADHAAVGDVVALSGDEGHHAVTVKRVRAGERIDLMDGRGRRLVTTVETVSKRHLEARVEQVMDEPRPARRVTLIQALAKGDRDTQAVEAAVELGVSRVVPWQAERCVVRWSGDKAQKGRSKWAATVRAAVKQSRRAYEPDVDAAVTTTELSAWIAADAARAVLVLHEAATQPLAEAVTDLMADQPDLTELGLVVGPEGGISPAELEQLTRAGARPVLLGQHVLRAGTAGPAGVVLVRHLVGEL</sequence>
<comment type="similarity">
    <text evidence="2 12">Belongs to the RNA methyltransferase RsmE family.</text>
</comment>
<dbReference type="EC" id="2.1.1.193" evidence="3 12"/>
<organism evidence="15 16">
    <name type="scientific">Zhihengliuella flava</name>
    <dbReference type="NCBI Taxonomy" id="1285193"/>
    <lineage>
        <taxon>Bacteria</taxon>
        <taxon>Bacillati</taxon>
        <taxon>Actinomycetota</taxon>
        <taxon>Actinomycetes</taxon>
        <taxon>Micrococcales</taxon>
        <taxon>Micrococcaceae</taxon>
        <taxon>Zhihengliuella</taxon>
    </lineage>
</organism>
<evidence type="ECO:0000313" key="15">
    <source>
        <dbReference type="EMBL" id="MBG6083356.1"/>
    </source>
</evidence>
<dbReference type="Proteomes" id="UP000625033">
    <property type="component" value="Unassembled WGS sequence"/>
</dbReference>
<dbReference type="SUPFAM" id="SSF88697">
    <property type="entry name" value="PUA domain-like"/>
    <property type="match status" value="1"/>
</dbReference>
<dbReference type="InterPro" id="IPR046887">
    <property type="entry name" value="RsmE_PUA-like"/>
</dbReference>
<evidence type="ECO:0000256" key="2">
    <source>
        <dbReference type="ARBA" id="ARBA00005528"/>
    </source>
</evidence>
<dbReference type="PANTHER" id="PTHR30027:SF3">
    <property type="entry name" value="16S RRNA (URACIL(1498)-N(3))-METHYLTRANSFERASE"/>
    <property type="match status" value="1"/>
</dbReference>
<dbReference type="AlphaFoldDB" id="A0A931D9G0"/>
<keyword evidence="8 12" id="KW-0808">Transferase</keyword>
<feature type="domain" description="Ribosomal RNA small subunit methyltransferase E PUA-like" evidence="14">
    <location>
        <begin position="24"/>
        <end position="71"/>
    </location>
</feature>
<evidence type="ECO:0000256" key="5">
    <source>
        <dbReference type="ARBA" id="ARBA00022490"/>
    </source>
</evidence>
<evidence type="ECO:0000259" key="14">
    <source>
        <dbReference type="Pfam" id="PF20260"/>
    </source>
</evidence>
<dbReference type="Pfam" id="PF20260">
    <property type="entry name" value="PUA_4"/>
    <property type="match status" value="1"/>
</dbReference>
<evidence type="ECO:0000256" key="8">
    <source>
        <dbReference type="ARBA" id="ARBA00022679"/>
    </source>
</evidence>
<comment type="caution">
    <text evidence="15">The sequence shown here is derived from an EMBL/GenBank/DDBJ whole genome shotgun (WGS) entry which is preliminary data.</text>
</comment>
<keyword evidence="7 12" id="KW-0489">Methyltransferase</keyword>
<keyword evidence="5 12" id="KW-0963">Cytoplasm</keyword>
<dbReference type="InterPro" id="IPR006700">
    <property type="entry name" value="RsmE"/>
</dbReference>
<dbReference type="Pfam" id="PF04452">
    <property type="entry name" value="Methyltrans_RNA"/>
    <property type="match status" value="1"/>
</dbReference>
<dbReference type="GO" id="GO:0070042">
    <property type="term" value="F:rRNA (uridine-N3-)-methyltransferase activity"/>
    <property type="evidence" value="ECO:0007669"/>
    <property type="project" value="TreeGrafter"/>
</dbReference>
<gene>
    <name evidence="15" type="ORF">IW252_000123</name>
</gene>
<dbReference type="Gene3D" id="3.40.1280.10">
    <property type="match status" value="1"/>
</dbReference>
<evidence type="ECO:0000256" key="3">
    <source>
        <dbReference type="ARBA" id="ARBA00012328"/>
    </source>
</evidence>